<reference evidence="6" key="1">
    <citation type="submission" date="2021-02" db="EMBL/GenBank/DDBJ databases">
        <authorList>
            <person name="Nowell W R."/>
        </authorList>
    </citation>
    <scope>NUCLEOTIDE SEQUENCE</scope>
</reference>
<dbReference type="Pfam" id="PF13833">
    <property type="entry name" value="EF-hand_8"/>
    <property type="match status" value="1"/>
</dbReference>
<name>A0A815LD33_9BILA</name>
<dbReference type="InterPro" id="IPR028846">
    <property type="entry name" value="Recoverin"/>
</dbReference>
<dbReference type="AlphaFoldDB" id="A0A815LD33"/>
<dbReference type="OrthoDB" id="9993456at2759"/>
<dbReference type="InterPro" id="IPR011992">
    <property type="entry name" value="EF-hand-dom_pair"/>
</dbReference>
<dbReference type="Pfam" id="PF00036">
    <property type="entry name" value="EF-hand_1"/>
    <property type="match status" value="1"/>
</dbReference>
<dbReference type="InterPro" id="IPR001646">
    <property type="entry name" value="5peptide_repeat"/>
</dbReference>
<dbReference type="InterPro" id="IPR018247">
    <property type="entry name" value="EF_Hand_1_Ca_BS"/>
</dbReference>
<dbReference type="EMBL" id="CAJNOM010000401">
    <property type="protein sequence ID" value="CAF1417326.1"/>
    <property type="molecule type" value="Genomic_DNA"/>
</dbReference>
<dbReference type="SUPFAM" id="SSF141571">
    <property type="entry name" value="Pentapeptide repeat-like"/>
    <property type="match status" value="1"/>
</dbReference>
<evidence type="ECO:0000313" key="9">
    <source>
        <dbReference type="Proteomes" id="UP000663877"/>
    </source>
</evidence>
<evidence type="ECO:0000256" key="4">
    <source>
        <dbReference type="SAM" id="Phobius"/>
    </source>
</evidence>
<keyword evidence="8" id="KW-1185">Reference proteome</keyword>
<dbReference type="PROSITE" id="PS50222">
    <property type="entry name" value="EF_HAND_2"/>
    <property type="match status" value="2"/>
</dbReference>
<dbReference type="SMART" id="SM00054">
    <property type="entry name" value="EFh"/>
    <property type="match status" value="2"/>
</dbReference>
<dbReference type="Proteomes" id="UP000663877">
    <property type="component" value="Unassembled WGS sequence"/>
</dbReference>
<evidence type="ECO:0000313" key="7">
    <source>
        <dbReference type="EMBL" id="CAF1417326.1"/>
    </source>
</evidence>
<dbReference type="PANTHER" id="PTHR23055">
    <property type="entry name" value="CALCIUM BINDING PROTEINS"/>
    <property type="match status" value="1"/>
</dbReference>
<feature type="domain" description="EF-hand" evidence="5">
    <location>
        <begin position="105"/>
        <end position="140"/>
    </location>
</feature>
<evidence type="ECO:0000313" key="8">
    <source>
        <dbReference type="Proteomes" id="UP000663832"/>
    </source>
</evidence>
<keyword evidence="2" id="KW-0677">Repeat</keyword>
<keyword evidence="4" id="KW-1133">Transmembrane helix</keyword>
<feature type="domain" description="EF-hand" evidence="5">
    <location>
        <begin position="69"/>
        <end position="104"/>
    </location>
</feature>
<dbReference type="GO" id="GO:0005509">
    <property type="term" value="F:calcium ion binding"/>
    <property type="evidence" value="ECO:0007669"/>
    <property type="project" value="InterPro"/>
</dbReference>
<gene>
    <name evidence="6" type="ORF">BJG266_LOCUS38057</name>
    <name evidence="7" type="ORF">QVE165_LOCUS37979</name>
</gene>
<evidence type="ECO:0000313" key="6">
    <source>
        <dbReference type="EMBL" id="CAF1408341.1"/>
    </source>
</evidence>
<sequence length="648" mass="73726">MGNRIVTKFGKSKSLTDEEIVEIQKISKLSADEIREEHKGFLKLQPTGKMTKEQFIHMYKLLDFDCDMTDEVACDKAFATFDKNKNGTIEFDEFLLAMHFLRPNTIESNVDILFRGFDFSGDGYLDHEEITAIFDGAVALGVVKDADHDYAKKTASEVFAILGLSDDSKINKEQLIKGRSSTIVPIIRTSCNTIKTNIESNHRICFKLILAALIPLMIGSFTIVTTVIQHKISVQQRQQDKQESNLFREQSERHADNLQKETIIVKYLDDISNLLMLDNQSKIFAQIRIKTLTTLRQLDAERKKSILLFLCESELICQNPQYLNSSLVKLNDADFNGIQLDGTDDNKCSFTRLKLYDAYLSNSSFIDCYIDYSNFSHTTMNKVVFFKRVLIRTSFKFASLNEAKFCNMKLSSINFIGASLIRSDFTGTVWDNTTVDFTNANLTDATLSDKQLKNSTLDNCILPNGTWGPIQTKNLVANGDITQFCGSDDGRNLSDWKIPNGGEINVFPNNDQYIPKDLYKCYFRVVKLNNISKAEFITQTINLEHYSRLITSNMARYKSSITIQCFGKEFITFTLRFIDSNGLRYTAVDKEPDKGTYVQTLELSDIIRTDVSAVQILVTFINSKVNMNTSFEGNDCRCYNVHFSIIKV</sequence>
<feature type="transmembrane region" description="Helical" evidence="4">
    <location>
        <begin position="204"/>
        <end position="228"/>
    </location>
</feature>
<dbReference type="PANTHER" id="PTHR23055:SF69">
    <property type="entry name" value="NEURONAL CALCIUM SENSOR 2"/>
    <property type="match status" value="1"/>
</dbReference>
<dbReference type="EMBL" id="CAJNOI010001373">
    <property type="protein sequence ID" value="CAF1408341.1"/>
    <property type="molecule type" value="Genomic_DNA"/>
</dbReference>
<evidence type="ECO:0000259" key="5">
    <source>
        <dbReference type="PROSITE" id="PS50222"/>
    </source>
</evidence>
<dbReference type="CDD" id="cd00051">
    <property type="entry name" value="EFh"/>
    <property type="match status" value="1"/>
</dbReference>
<keyword evidence="3" id="KW-0106">Calcium</keyword>
<keyword evidence="4" id="KW-0812">Transmembrane</keyword>
<keyword evidence="4" id="KW-0472">Membrane</keyword>
<evidence type="ECO:0000256" key="1">
    <source>
        <dbReference type="ARBA" id="ARBA00022723"/>
    </source>
</evidence>
<evidence type="ECO:0000256" key="3">
    <source>
        <dbReference type="ARBA" id="ARBA00022837"/>
    </source>
</evidence>
<dbReference type="PRINTS" id="PR00450">
    <property type="entry name" value="RECOVERIN"/>
</dbReference>
<dbReference type="SUPFAM" id="SSF47473">
    <property type="entry name" value="EF-hand"/>
    <property type="match status" value="1"/>
</dbReference>
<dbReference type="PROSITE" id="PS00018">
    <property type="entry name" value="EF_HAND_1"/>
    <property type="match status" value="2"/>
</dbReference>
<proteinExistence type="predicted"/>
<evidence type="ECO:0000256" key="2">
    <source>
        <dbReference type="ARBA" id="ARBA00022737"/>
    </source>
</evidence>
<dbReference type="Gene3D" id="2.160.20.80">
    <property type="entry name" value="E3 ubiquitin-protein ligase SopA"/>
    <property type="match status" value="1"/>
</dbReference>
<dbReference type="Pfam" id="PF13599">
    <property type="entry name" value="Pentapeptide_4"/>
    <property type="match status" value="1"/>
</dbReference>
<dbReference type="Gene3D" id="1.10.238.10">
    <property type="entry name" value="EF-hand"/>
    <property type="match status" value="1"/>
</dbReference>
<protein>
    <recommendedName>
        <fullName evidence="5">EF-hand domain-containing protein</fullName>
    </recommendedName>
</protein>
<comment type="caution">
    <text evidence="6">The sequence shown here is derived from an EMBL/GenBank/DDBJ whole genome shotgun (WGS) entry which is preliminary data.</text>
</comment>
<keyword evidence="1" id="KW-0479">Metal-binding</keyword>
<dbReference type="Proteomes" id="UP000663832">
    <property type="component" value="Unassembled WGS sequence"/>
</dbReference>
<dbReference type="InterPro" id="IPR002048">
    <property type="entry name" value="EF_hand_dom"/>
</dbReference>
<accession>A0A815LD33</accession>
<organism evidence="6 9">
    <name type="scientific">Adineta steineri</name>
    <dbReference type="NCBI Taxonomy" id="433720"/>
    <lineage>
        <taxon>Eukaryota</taxon>
        <taxon>Metazoa</taxon>
        <taxon>Spiralia</taxon>
        <taxon>Gnathifera</taxon>
        <taxon>Rotifera</taxon>
        <taxon>Eurotatoria</taxon>
        <taxon>Bdelloidea</taxon>
        <taxon>Adinetida</taxon>
        <taxon>Adinetidae</taxon>
        <taxon>Adineta</taxon>
    </lineage>
</organism>